<organism evidence="2 3">
    <name type="scientific">Sphingopyxis witflariensis</name>
    <dbReference type="NCBI Taxonomy" id="173675"/>
    <lineage>
        <taxon>Bacteria</taxon>
        <taxon>Pseudomonadati</taxon>
        <taxon>Pseudomonadota</taxon>
        <taxon>Alphaproteobacteria</taxon>
        <taxon>Sphingomonadales</taxon>
        <taxon>Sphingomonadaceae</taxon>
        <taxon>Sphingopyxis</taxon>
    </lineage>
</organism>
<accession>A0A246K4K5</accession>
<keyword evidence="1" id="KW-0732">Signal</keyword>
<evidence type="ECO:0000313" key="2">
    <source>
        <dbReference type="EMBL" id="OWR00941.1"/>
    </source>
</evidence>
<evidence type="ECO:0000256" key="1">
    <source>
        <dbReference type="SAM" id="SignalP"/>
    </source>
</evidence>
<dbReference type="RefSeq" id="WP_088470749.1">
    <property type="nucleotide sequence ID" value="NZ_NISJ01000001.1"/>
</dbReference>
<proteinExistence type="predicted"/>
<dbReference type="Proteomes" id="UP000197097">
    <property type="component" value="Unassembled WGS sequence"/>
</dbReference>
<name>A0A246K4K5_9SPHN</name>
<dbReference type="NCBIfam" id="TIGR01451">
    <property type="entry name" value="B_ant_repeat"/>
    <property type="match status" value="1"/>
</dbReference>
<comment type="caution">
    <text evidence="2">The sequence shown here is derived from an EMBL/GenBank/DDBJ whole genome shotgun (WGS) entry which is preliminary data.</text>
</comment>
<dbReference type="OrthoDB" id="8455960at2"/>
<dbReference type="EMBL" id="NISJ01000001">
    <property type="protein sequence ID" value="OWR00941.1"/>
    <property type="molecule type" value="Genomic_DNA"/>
</dbReference>
<feature type="chain" id="PRO_5013281213" evidence="1">
    <location>
        <begin position="34"/>
        <end position="338"/>
    </location>
</feature>
<evidence type="ECO:0000313" key="3">
    <source>
        <dbReference type="Proteomes" id="UP000197097"/>
    </source>
</evidence>
<dbReference type="AlphaFoldDB" id="A0A246K4K5"/>
<protein>
    <submittedName>
        <fullName evidence="2">Uncharacterized protein</fullName>
    </submittedName>
</protein>
<keyword evidence="3" id="KW-1185">Reference proteome</keyword>
<dbReference type="InterPro" id="IPR047589">
    <property type="entry name" value="DUF11_rpt"/>
</dbReference>
<reference evidence="2 3" key="1">
    <citation type="journal article" date="2002" name="Int. J. Syst. Evol. Microbiol.">
        <title>Sphingopyxis witflariensis sp. nov., isolated from activated sludge.</title>
        <authorList>
            <person name="Kampfer P."/>
            <person name="Witzenberger R."/>
            <person name="Denner E.B."/>
            <person name="Busse H.J."/>
            <person name="Neef A."/>
        </authorList>
    </citation>
    <scope>NUCLEOTIDE SEQUENCE [LARGE SCALE GENOMIC DNA]</scope>
    <source>
        <strain evidence="2 3">DSM 14551</strain>
    </source>
</reference>
<sequence length="338" mass="33400">MMKAPVGGAKHHRLLPSCSFIGLLASLALPAQAQVSPPPATRAGTTISNTATATFDAGGGPQTVDSNRVELLVDELLDVTVASNNPTDVPTTPGATGQVLSFRVTNSGNGPENFVLSTIANAGGDNYDPAVTQIYIDANGDNAFDPNVDTLYTPGTGDPLLQPETAITVFVVATTPGAVVDGNRGIVSLVAAAKTGIGTPGSSFAGQGEGGGDAVVGSTGADADDDGAFIVSAAAVTLVKSAAVTNALGTTDPIPGATITYTIVATVVGSGSVSGLAITDNIPANTIYTPASITLGGTALSDAADADAGDYNGTRINVALGTVAGGQTRTVTFRTIIQ</sequence>
<gene>
    <name evidence="2" type="ORF">CDQ91_00430</name>
</gene>
<feature type="signal peptide" evidence="1">
    <location>
        <begin position="1"/>
        <end position="33"/>
    </location>
</feature>